<keyword evidence="3" id="KW-1185">Reference proteome</keyword>
<keyword evidence="1" id="KW-1133">Transmembrane helix</keyword>
<feature type="transmembrane region" description="Helical" evidence="1">
    <location>
        <begin position="37"/>
        <end position="54"/>
    </location>
</feature>
<dbReference type="RefSeq" id="WP_184198039.1">
    <property type="nucleotide sequence ID" value="NZ_BMOX01000152.1"/>
</dbReference>
<name>A0A841L788_9SPHN</name>
<dbReference type="Proteomes" id="UP000538147">
    <property type="component" value="Unassembled WGS sequence"/>
</dbReference>
<keyword evidence="1" id="KW-0472">Membrane</keyword>
<evidence type="ECO:0000256" key="1">
    <source>
        <dbReference type="SAM" id="Phobius"/>
    </source>
</evidence>
<accession>A0A841L788</accession>
<reference evidence="2 3" key="1">
    <citation type="submission" date="2020-08" db="EMBL/GenBank/DDBJ databases">
        <title>Genomic Encyclopedia of Type Strains, Phase IV (KMG-IV): sequencing the most valuable type-strain genomes for metagenomic binning, comparative biology and taxonomic classification.</title>
        <authorList>
            <person name="Goeker M."/>
        </authorList>
    </citation>
    <scope>NUCLEOTIDE SEQUENCE [LARGE SCALE GENOMIC DNA]</scope>
    <source>
        <strain evidence="2 3">DSM 102189</strain>
    </source>
</reference>
<evidence type="ECO:0000313" key="3">
    <source>
        <dbReference type="Proteomes" id="UP000538147"/>
    </source>
</evidence>
<comment type="caution">
    <text evidence="2">The sequence shown here is derived from an EMBL/GenBank/DDBJ whole genome shotgun (WGS) entry which is preliminary data.</text>
</comment>
<gene>
    <name evidence="2" type="ORF">FHS79_001607</name>
</gene>
<dbReference type="EMBL" id="JACIIV010000010">
    <property type="protein sequence ID" value="MBB6227441.1"/>
    <property type="molecule type" value="Genomic_DNA"/>
</dbReference>
<feature type="transmembrane region" description="Helical" evidence="1">
    <location>
        <begin position="12"/>
        <end position="31"/>
    </location>
</feature>
<protein>
    <submittedName>
        <fullName evidence="2">Uncharacterized protein</fullName>
    </submittedName>
</protein>
<proteinExistence type="predicted"/>
<dbReference type="AlphaFoldDB" id="A0A841L788"/>
<evidence type="ECO:0000313" key="2">
    <source>
        <dbReference type="EMBL" id="MBB6227441.1"/>
    </source>
</evidence>
<sequence length="70" mass="7282">MSIGAATLRRLALTALVVAIVSGCLSLWLLVSGRSSTPLLMIGSVVFLVAGLLFDRRASRLDAQNPGEGV</sequence>
<organism evidence="2 3">
    <name type="scientific">Polymorphobacter multimanifer</name>
    <dbReference type="NCBI Taxonomy" id="1070431"/>
    <lineage>
        <taxon>Bacteria</taxon>
        <taxon>Pseudomonadati</taxon>
        <taxon>Pseudomonadota</taxon>
        <taxon>Alphaproteobacteria</taxon>
        <taxon>Sphingomonadales</taxon>
        <taxon>Sphingosinicellaceae</taxon>
        <taxon>Polymorphobacter</taxon>
    </lineage>
</organism>
<keyword evidence="1" id="KW-0812">Transmembrane</keyword>